<dbReference type="SUPFAM" id="SSF52540">
    <property type="entry name" value="P-loop containing nucleoside triphosphate hydrolases"/>
    <property type="match status" value="1"/>
</dbReference>
<dbReference type="Pfam" id="PF01582">
    <property type="entry name" value="TIR"/>
    <property type="match status" value="1"/>
</dbReference>
<evidence type="ECO:0000256" key="7">
    <source>
        <dbReference type="ARBA" id="ARBA00047304"/>
    </source>
</evidence>
<dbReference type="SUPFAM" id="SSF52200">
    <property type="entry name" value="Toll/Interleukin receptor TIR domain"/>
    <property type="match status" value="1"/>
</dbReference>
<dbReference type="Gene3D" id="3.40.50.10140">
    <property type="entry name" value="Toll/interleukin-1 receptor homology (TIR) domain"/>
    <property type="match status" value="1"/>
</dbReference>
<dbReference type="RefSeq" id="XP_056854218.1">
    <property type="nucleotide sequence ID" value="XM_056998238.1"/>
</dbReference>
<dbReference type="InterPro" id="IPR011713">
    <property type="entry name" value="Leu-rich_rpt_3"/>
</dbReference>
<evidence type="ECO:0000256" key="2">
    <source>
        <dbReference type="ARBA" id="ARBA00022614"/>
    </source>
</evidence>
<keyword evidence="3" id="KW-0677">Repeat</keyword>
<evidence type="ECO:0000256" key="4">
    <source>
        <dbReference type="ARBA" id="ARBA00022801"/>
    </source>
</evidence>
<dbReference type="SUPFAM" id="SSF46785">
    <property type="entry name" value="Winged helix' DNA-binding domain"/>
    <property type="match status" value="1"/>
</dbReference>
<dbReference type="Gene3D" id="3.80.10.10">
    <property type="entry name" value="Ribonuclease Inhibitor"/>
    <property type="match status" value="2"/>
</dbReference>
<evidence type="ECO:0000256" key="6">
    <source>
        <dbReference type="ARBA" id="ARBA00023027"/>
    </source>
</evidence>
<name>A0A9W3CS43_RAPSA</name>
<protein>
    <recommendedName>
        <fullName evidence="1">ADP-ribosyl cyclase/cyclic ADP-ribose hydrolase</fullName>
        <ecNumber evidence="1">3.2.2.6</ecNumber>
    </recommendedName>
</protein>
<dbReference type="PROSITE" id="PS50104">
    <property type="entry name" value="TIR"/>
    <property type="match status" value="1"/>
</dbReference>
<evidence type="ECO:0000259" key="8">
    <source>
        <dbReference type="PROSITE" id="PS50104"/>
    </source>
</evidence>
<dbReference type="InterPro" id="IPR058192">
    <property type="entry name" value="WHD_ROQ1-like"/>
</dbReference>
<evidence type="ECO:0000256" key="1">
    <source>
        <dbReference type="ARBA" id="ARBA00011982"/>
    </source>
</evidence>
<comment type="catalytic activity">
    <reaction evidence="7">
        <text>NAD(+) + H2O = ADP-D-ribose + nicotinamide + H(+)</text>
        <dbReference type="Rhea" id="RHEA:16301"/>
        <dbReference type="ChEBI" id="CHEBI:15377"/>
        <dbReference type="ChEBI" id="CHEBI:15378"/>
        <dbReference type="ChEBI" id="CHEBI:17154"/>
        <dbReference type="ChEBI" id="CHEBI:57540"/>
        <dbReference type="ChEBI" id="CHEBI:57967"/>
        <dbReference type="EC" id="3.2.2.6"/>
    </reaction>
    <physiologicalReaction direction="left-to-right" evidence="7">
        <dbReference type="Rhea" id="RHEA:16302"/>
    </physiologicalReaction>
</comment>
<dbReference type="SMART" id="SM00255">
    <property type="entry name" value="TIR"/>
    <property type="match status" value="1"/>
</dbReference>
<dbReference type="InterPro" id="IPR002182">
    <property type="entry name" value="NB-ARC"/>
</dbReference>
<dbReference type="SUPFAM" id="SSF52058">
    <property type="entry name" value="L domain-like"/>
    <property type="match status" value="1"/>
</dbReference>
<dbReference type="Pfam" id="PF07725">
    <property type="entry name" value="LRR_3"/>
    <property type="match status" value="1"/>
</dbReference>
<dbReference type="Pfam" id="PF20160">
    <property type="entry name" value="C-JID"/>
    <property type="match status" value="1"/>
</dbReference>
<dbReference type="InterPro" id="IPR036390">
    <property type="entry name" value="WH_DNA-bd_sf"/>
</dbReference>
<keyword evidence="2" id="KW-0433">Leucine-rich repeat</keyword>
<dbReference type="PANTHER" id="PTHR11017:SF297">
    <property type="entry name" value="ADP-RIBOSYL CYCLASE_CYCLIC ADP-RIBOSE HYDROLASE"/>
    <property type="match status" value="1"/>
</dbReference>
<dbReference type="InterPro" id="IPR032675">
    <property type="entry name" value="LRR_dom_sf"/>
</dbReference>
<dbReference type="PANTHER" id="PTHR11017">
    <property type="entry name" value="LEUCINE-RICH REPEAT-CONTAINING PROTEIN"/>
    <property type="match status" value="1"/>
</dbReference>
<dbReference type="GeneID" id="108820539"/>
<evidence type="ECO:0000256" key="3">
    <source>
        <dbReference type="ARBA" id="ARBA00022737"/>
    </source>
</evidence>
<dbReference type="EC" id="3.2.2.6" evidence="1"/>
<dbReference type="GO" id="GO:0007165">
    <property type="term" value="P:signal transduction"/>
    <property type="evidence" value="ECO:0007669"/>
    <property type="project" value="InterPro"/>
</dbReference>
<dbReference type="Pfam" id="PF00931">
    <property type="entry name" value="NB-ARC"/>
    <property type="match status" value="1"/>
</dbReference>
<dbReference type="Pfam" id="PF23282">
    <property type="entry name" value="WHD_ROQ1"/>
    <property type="match status" value="1"/>
</dbReference>
<keyword evidence="4" id="KW-0378">Hydrolase</keyword>
<dbReference type="InterPro" id="IPR000157">
    <property type="entry name" value="TIR_dom"/>
</dbReference>
<dbReference type="PRINTS" id="PR00364">
    <property type="entry name" value="DISEASERSIST"/>
</dbReference>
<proteinExistence type="predicted"/>
<dbReference type="InterPro" id="IPR027417">
    <property type="entry name" value="P-loop_NTPase"/>
</dbReference>
<dbReference type="FunFam" id="3.40.50.300:FF:001002">
    <property type="entry name" value="Disease resistance protein (TIR-NBS-LRR class)"/>
    <property type="match status" value="1"/>
</dbReference>
<dbReference type="InterPro" id="IPR044974">
    <property type="entry name" value="Disease_R_plants"/>
</dbReference>
<evidence type="ECO:0000256" key="5">
    <source>
        <dbReference type="ARBA" id="ARBA00022821"/>
    </source>
</evidence>
<dbReference type="Gene3D" id="3.40.50.300">
    <property type="entry name" value="P-loop containing nucleotide triphosphate hydrolases"/>
    <property type="match status" value="1"/>
</dbReference>
<dbReference type="GO" id="GO:0043531">
    <property type="term" value="F:ADP binding"/>
    <property type="evidence" value="ECO:0007669"/>
    <property type="project" value="InterPro"/>
</dbReference>
<sequence length="1147" mass="129377">MDSYFSRTNVVAAAATISFLALLGTMFFHRKSRSHQEDKTMPSSSSSSLTLLSPPSSSPHIWIHHVFPSFHGADVRTNFLSHVLKELRSKGIDLFIDNDIERSKSIGPALIQAIKGSRIAIVFLSKNYASSTWCLNELVEIIKCREEFGQTVISLFYKVDPTDVKKQTGDFGKVFEETCVGKTKEEIRRWKHALTEVAQIAGFHSSNWETEAKMIEVFATDVSNKLNNFAPSSDFNGLIGMESHITEMGPLLQLHSNEVRKIGILGPLGIGKTTIARFLFNQHSQDFQLSVFMDNIRRNYSTACSDDYSVKLDLQKKFMSQLTNETCIKVPHLGVVKDRLKDKKVLVVFDDVDQLIQLEAMAKETCWFGPGSRIIITTQNQKILKASGINHIYNVDLPSNDEALQMFCMYAFGQKDPKDDLRELAFEVRSLVGRLPLGLRVMGSYFRGMSEQDWIDTLTRLRKHLDRDGEIASILEFSYDALRDEDKSLFLHIACFFHFEKVNIVEDCLEKCYLDVRHGLHVLAEKSLISMDSGRTNMSNLLIQLGRKIMREQSDREPGNYQLLNDAIDVGEVLIDDKAGSSSVIGRDLYEKTTCASERDFIRLSNLQFLRTKRSGVNLQSMNNISRKLSWPMFQMTCFPSSFNPTFQVKLEMPFSKLEKLWGETDPLNLKWIELSYSYYLNELPDLSTATNLYELDLTDSSSLDLIHYSSLVKLSSSIGNAIKLQNLNLSHCSDLVEIPSSIITNLKSHDIYGYSSLVEVPFNIEKVMDSIYINLSYCSSMVEVPSSIENAINIQELNLNDCSSPVEIPFSIGNAFYLQKLNMSYCSRLVKLPSSTGNIVNIEEEDLDHCSGLVERPSPVSNLGRLSELELKECSQLEVLLASINLESLGEVNLSDFSLLKSYPESSKDVQENDPWIERISGLRKLVQSGMEKLESLPQLPDSLWAVDADDGDESLERLGSSFSNPDINLSFLNYFKLNQEEKDIIMQTPSNEYEAFPGREVPQCFTYRSSGSSVTVKLNQKPIDTSTKFKACIVSASEDKKGFREWERASVCCSITTSRGIALCSFLNIIEQFLPGNLYTFEFEVETEEFEVDYADLIKKGKTLEVKECGVMLVNVIESFGDDNSSGALDGARGSADPYQLLYFI</sequence>
<keyword evidence="9" id="KW-1185">Reference proteome</keyword>
<gene>
    <name evidence="10" type="primary">LOC108820539</name>
</gene>
<dbReference type="GO" id="GO:0006952">
    <property type="term" value="P:defense response"/>
    <property type="evidence" value="ECO:0007669"/>
    <property type="project" value="UniProtKB-KW"/>
</dbReference>
<dbReference type="GO" id="GO:0061809">
    <property type="term" value="F:NAD+ nucleosidase activity, cyclic ADP-ribose generating"/>
    <property type="evidence" value="ECO:0007669"/>
    <property type="project" value="UniProtKB-EC"/>
</dbReference>
<dbReference type="FunFam" id="3.40.50.10140:FF:000007">
    <property type="entry name" value="Disease resistance protein (TIR-NBS-LRR class)"/>
    <property type="match status" value="1"/>
</dbReference>
<feature type="domain" description="TIR" evidence="8">
    <location>
        <begin position="62"/>
        <end position="226"/>
    </location>
</feature>
<dbReference type="FunFam" id="1.10.8.430:FF:000002">
    <property type="entry name" value="Disease resistance protein (TIR-NBS-LRR class)"/>
    <property type="match status" value="1"/>
</dbReference>
<dbReference type="InterPro" id="IPR045344">
    <property type="entry name" value="C-JID"/>
</dbReference>
<organism evidence="9 10">
    <name type="scientific">Raphanus sativus</name>
    <name type="common">Radish</name>
    <name type="synonym">Raphanus raphanistrum var. sativus</name>
    <dbReference type="NCBI Taxonomy" id="3726"/>
    <lineage>
        <taxon>Eukaryota</taxon>
        <taxon>Viridiplantae</taxon>
        <taxon>Streptophyta</taxon>
        <taxon>Embryophyta</taxon>
        <taxon>Tracheophyta</taxon>
        <taxon>Spermatophyta</taxon>
        <taxon>Magnoliopsida</taxon>
        <taxon>eudicotyledons</taxon>
        <taxon>Gunneridae</taxon>
        <taxon>Pentapetalae</taxon>
        <taxon>rosids</taxon>
        <taxon>malvids</taxon>
        <taxon>Brassicales</taxon>
        <taxon>Brassicaceae</taxon>
        <taxon>Brassiceae</taxon>
        <taxon>Raphanus</taxon>
    </lineage>
</organism>
<dbReference type="InterPro" id="IPR042197">
    <property type="entry name" value="Apaf_helical"/>
</dbReference>
<keyword evidence="5" id="KW-0611">Plant defense</keyword>
<evidence type="ECO:0000313" key="10">
    <source>
        <dbReference type="RefSeq" id="XP_056854218.1"/>
    </source>
</evidence>
<evidence type="ECO:0000313" key="9">
    <source>
        <dbReference type="Proteomes" id="UP000504610"/>
    </source>
</evidence>
<reference evidence="10" key="1">
    <citation type="submission" date="2025-08" db="UniProtKB">
        <authorList>
            <consortium name="RefSeq"/>
        </authorList>
    </citation>
    <scope>IDENTIFICATION</scope>
    <source>
        <tissue evidence="10">Leaf</tissue>
    </source>
</reference>
<keyword evidence="6" id="KW-0520">NAD</keyword>
<accession>A0A9W3CS43</accession>
<dbReference type="Gene3D" id="1.10.8.430">
    <property type="entry name" value="Helical domain of apoptotic protease-activating factors"/>
    <property type="match status" value="1"/>
</dbReference>
<dbReference type="AlphaFoldDB" id="A0A9W3CS43"/>
<dbReference type="Proteomes" id="UP000504610">
    <property type="component" value="Unplaced"/>
</dbReference>
<dbReference type="InterPro" id="IPR035897">
    <property type="entry name" value="Toll_tir_struct_dom_sf"/>
</dbReference>
<dbReference type="OrthoDB" id="1097549at2759"/>
<dbReference type="KEGG" id="rsz:108820539"/>